<comment type="similarity">
    <text evidence="1">Belongs to the CFA/CMAS family.</text>
</comment>
<sequence>MIGLDALLRRVVVDGELVVHGSDGRTRRYGRPRPNRRPVAVRFASRRAERAVARNPALGAGEAFMDGGLEILEGDVLDLLDLVTFNLRWDRDNPTRRALWRHARIAALWDQWNWARRSKRNVAHHYDLDGRLYDLFLDADRQYSCAYFVDPGDSLERAQAAKKAHIAAKLALAPGQRVLDVGCGWGGLALHLHAVAGVDVLGVTLSEEQLAVARARAAAAGVADRVRFELVDYRAVEGRFDRIVSVGMLEHVGLPHYRAFFDKVADLLTPDGVALIHTIGRADGPGATDPWTAKYIFPGGYAPALSQLMPAIERSWLWATDIETLRLHYAYTLEEWYARAVAERDRIVRLYDERFHRMWLFYLAGAICAFRNDGHVNYQIQLARRRDALPITRDYMAEAERRYLSARVDVPPAGAFDGGPALAPAPVVLEAGAEAG</sequence>
<dbReference type="Pfam" id="PF02353">
    <property type="entry name" value="CMAS"/>
    <property type="match status" value="1"/>
</dbReference>
<dbReference type="InterPro" id="IPR050723">
    <property type="entry name" value="CFA/CMAS"/>
</dbReference>
<protein>
    <submittedName>
        <fullName evidence="6">SAM-dependent methyltransferase</fullName>
    </submittedName>
</protein>
<evidence type="ECO:0000256" key="2">
    <source>
        <dbReference type="ARBA" id="ARBA00022603"/>
    </source>
</evidence>
<dbReference type="SUPFAM" id="SSF53335">
    <property type="entry name" value="S-adenosyl-L-methionine-dependent methyltransferases"/>
    <property type="match status" value="1"/>
</dbReference>
<dbReference type="AlphaFoldDB" id="A0A2A4I0K5"/>
<dbReference type="RefSeq" id="WP_096611541.1">
    <property type="nucleotide sequence ID" value="NZ_NWVD01000002.1"/>
</dbReference>
<dbReference type="PANTHER" id="PTHR43667">
    <property type="entry name" value="CYCLOPROPANE-FATTY-ACYL-PHOSPHOLIPID SYNTHASE"/>
    <property type="match status" value="1"/>
</dbReference>
<dbReference type="Proteomes" id="UP000218784">
    <property type="component" value="Unassembled WGS sequence"/>
</dbReference>
<dbReference type="InterPro" id="IPR029063">
    <property type="entry name" value="SAM-dependent_MTases_sf"/>
</dbReference>
<accession>A0A2A4I0K5</accession>
<evidence type="ECO:0000256" key="4">
    <source>
        <dbReference type="ARBA" id="ARBA00022691"/>
    </source>
</evidence>
<dbReference type="PIRSF" id="PIRSF003085">
    <property type="entry name" value="CMAS"/>
    <property type="match status" value="1"/>
</dbReference>
<dbReference type="GO" id="GO:0008168">
    <property type="term" value="F:methyltransferase activity"/>
    <property type="evidence" value="ECO:0007669"/>
    <property type="project" value="UniProtKB-KW"/>
</dbReference>
<keyword evidence="3 6" id="KW-0808">Transferase</keyword>
<keyword evidence="2 6" id="KW-0489">Methyltransferase</keyword>
<keyword evidence="5" id="KW-0443">Lipid metabolism</keyword>
<dbReference type="GO" id="GO:0008610">
    <property type="term" value="P:lipid biosynthetic process"/>
    <property type="evidence" value="ECO:0007669"/>
    <property type="project" value="InterPro"/>
</dbReference>
<dbReference type="GO" id="GO:0032259">
    <property type="term" value="P:methylation"/>
    <property type="evidence" value="ECO:0007669"/>
    <property type="project" value="UniProtKB-KW"/>
</dbReference>
<dbReference type="PANTHER" id="PTHR43667:SF1">
    <property type="entry name" value="CYCLOPROPANE-FATTY-ACYL-PHOSPHOLIPID SYNTHASE"/>
    <property type="match status" value="1"/>
</dbReference>
<reference evidence="6 7" key="1">
    <citation type="submission" date="2017-09" db="EMBL/GenBank/DDBJ databases">
        <title>Sphingomonas ginsenosidimutans KACC 14949, whole genome shotgun sequence.</title>
        <authorList>
            <person name="Feng G."/>
            <person name="Zhu H."/>
        </authorList>
    </citation>
    <scope>NUCLEOTIDE SEQUENCE [LARGE SCALE GENOMIC DNA]</scope>
    <source>
        <strain evidence="6 7">KACC 14949</strain>
    </source>
</reference>
<evidence type="ECO:0000256" key="5">
    <source>
        <dbReference type="ARBA" id="ARBA00023098"/>
    </source>
</evidence>
<gene>
    <name evidence="6" type="ORF">COA17_08195</name>
</gene>
<dbReference type="InterPro" id="IPR003333">
    <property type="entry name" value="CMAS"/>
</dbReference>
<keyword evidence="7" id="KW-1185">Reference proteome</keyword>
<dbReference type="CDD" id="cd02440">
    <property type="entry name" value="AdoMet_MTases"/>
    <property type="match status" value="1"/>
</dbReference>
<name>A0A2A4I0K5_9SPHN</name>
<proteinExistence type="inferred from homology"/>
<keyword evidence="4" id="KW-0949">S-adenosyl-L-methionine</keyword>
<dbReference type="Gene3D" id="3.40.50.150">
    <property type="entry name" value="Vaccinia Virus protein VP39"/>
    <property type="match status" value="1"/>
</dbReference>
<evidence type="ECO:0000256" key="1">
    <source>
        <dbReference type="ARBA" id="ARBA00010815"/>
    </source>
</evidence>
<evidence type="ECO:0000313" key="6">
    <source>
        <dbReference type="EMBL" id="PCG09811.1"/>
    </source>
</evidence>
<evidence type="ECO:0000256" key="3">
    <source>
        <dbReference type="ARBA" id="ARBA00022679"/>
    </source>
</evidence>
<comment type="caution">
    <text evidence="6">The sequence shown here is derived from an EMBL/GenBank/DDBJ whole genome shotgun (WGS) entry which is preliminary data.</text>
</comment>
<evidence type="ECO:0000313" key="7">
    <source>
        <dbReference type="Proteomes" id="UP000218784"/>
    </source>
</evidence>
<dbReference type="EMBL" id="NWVD01000002">
    <property type="protein sequence ID" value="PCG09811.1"/>
    <property type="molecule type" value="Genomic_DNA"/>
</dbReference>
<organism evidence="6 7">
    <name type="scientific">Sphingomonas ginsenosidimutans</name>
    <dbReference type="NCBI Taxonomy" id="862134"/>
    <lineage>
        <taxon>Bacteria</taxon>
        <taxon>Pseudomonadati</taxon>
        <taxon>Pseudomonadota</taxon>
        <taxon>Alphaproteobacteria</taxon>
        <taxon>Sphingomonadales</taxon>
        <taxon>Sphingomonadaceae</taxon>
        <taxon>Sphingomonas</taxon>
    </lineage>
</organism>